<dbReference type="PROSITE" id="PS50112">
    <property type="entry name" value="PAS"/>
    <property type="match status" value="1"/>
</dbReference>
<feature type="domain" description="Response regulatory" evidence="20">
    <location>
        <begin position="957"/>
        <end position="1076"/>
    </location>
</feature>
<dbReference type="InterPro" id="IPR000014">
    <property type="entry name" value="PAS"/>
</dbReference>
<dbReference type="CDD" id="cd16922">
    <property type="entry name" value="HATPase_EvgS-ArcB-TorS-like"/>
    <property type="match status" value="1"/>
</dbReference>
<feature type="modified residue" description="Phosphohistidine" evidence="16">
    <location>
        <position position="1133"/>
    </location>
</feature>
<dbReference type="Gene3D" id="3.40.50.2300">
    <property type="match status" value="1"/>
</dbReference>
<dbReference type="InterPro" id="IPR011006">
    <property type="entry name" value="CheY-like_superfamily"/>
</dbReference>
<dbReference type="InterPro" id="IPR049871">
    <property type="entry name" value="BvgS-like_periplasmic2"/>
</dbReference>
<evidence type="ECO:0000256" key="11">
    <source>
        <dbReference type="ARBA" id="ARBA00022777"/>
    </source>
</evidence>
<evidence type="ECO:0000256" key="8">
    <source>
        <dbReference type="ARBA" id="ARBA00022692"/>
    </source>
</evidence>
<evidence type="ECO:0000256" key="12">
    <source>
        <dbReference type="ARBA" id="ARBA00022840"/>
    </source>
</evidence>
<dbReference type="PROSITE" id="PS50110">
    <property type="entry name" value="RESPONSE_REGULATORY"/>
    <property type="match status" value="1"/>
</dbReference>
<comment type="subcellular location">
    <subcellularLocation>
        <location evidence="2">Cell inner membrane</location>
        <topology evidence="2">Multi-pass membrane protein</topology>
    </subcellularLocation>
</comment>
<dbReference type="Pfam" id="PF01627">
    <property type="entry name" value="Hpt"/>
    <property type="match status" value="1"/>
</dbReference>
<dbReference type="InterPro" id="IPR035965">
    <property type="entry name" value="PAS-like_dom_sf"/>
</dbReference>
<dbReference type="SMART" id="SM00388">
    <property type="entry name" value="HisKA"/>
    <property type="match status" value="1"/>
</dbReference>
<dbReference type="CDD" id="cd00082">
    <property type="entry name" value="HisKA"/>
    <property type="match status" value="1"/>
</dbReference>
<evidence type="ECO:0000256" key="18">
    <source>
        <dbReference type="SAM" id="SignalP"/>
    </source>
</evidence>
<dbReference type="GO" id="GO:0005524">
    <property type="term" value="F:ATP binding"/>
    <property type="evidence" value="ECO:0007669"/>
    <property type="project" value="UniProtKB-KW"/>
</dbReference>
<dbReference type="Gene3D" id="1.10.287.130">
    <property type="match status" value="1"/>
</dbReference>
<dbReference type="SUPFAM" id="SSF55874">
    <property type="entry name" value="ATPase domain of HSP90 chaperone/DNA topoisomerase II/histidine kinase"/>
    <property type="match status" value="1"/>
</dbReference>
<gene>
    <name evidence="24" type="ORF">LH23_10885</name>
</gene>
<keyword evidence="12" id="KW-0067">ATP-binding</keyword>
<keyword evidence="8" id="KW-0812">Transmembrane</keyword>
<keyword evidence="7" id="KW-0808">Transferase</keyword>
<dbReference type="Pfam" id="PF00497">
    <property type="entry name" value="SBP_bac_3"/>
    <property type="match status" value="2"/>
</dbReference>
<dbReference type="SUPFAM" id="SSF55785">
    <property type="entry name" value="PYP-like sensor domain (PAS domain)"/>
    <property type="match status" value="1"/>
</dbReference>
<dbReference type="InterPro" id="IPR001638">
    <property type="entry name" value="Solute-binding_3/MltF_N"/>
</dbReference>
<keyword evidence="11 24" id="KW-0418">Kinase</keyword>
<dbReference type="InterPro" id="IPR008207">
    <property type="entry name" value="Sig_transdc_His_kin_Hpt_dom"/>
</dbReference>
<dbReference type="InterPro" id="IPR036097">
    <property type="entry name" value="HisK_dim/P_sf"/>
</dbReference>
<keyword evidence="14" id="KW-0902">Two-component regulatory system</keyword>
<dbReference type="PROSITE" id="PS50109">
    <property type="entry name" value="HIS_KIN"/>
    <property type="match status" value="1"/>
</dbReference>
<dbReference type="SMART" id="SM00091">
    <property type="entry name" value="PAS"/>
    <property type="match status" value="1"/>
</dbReference>
<evidence type="ECO:0000256" key="15">
    <source>
        <dbReference type="ARBA" id="ARBA00023136"/>
    </source>
</evidence>
<keyword evidence="9 18" id="KW-0732">Signal</keyword>
<dbReference type="KEGG" id="cem:LH23_10885"/>
<keyword evidence="10" id="KW-0547">Nucleotide-binding</keyword>
<evidence type="ECO:0000256" key="7">
    <source>
        <dbReference type="ARBA" id="ARBA00022679"/>
    </source>
</evidence>
<evidence type="ECO:0000259" key="21">
    <source>
        <dbReference type="PROSITE" id="PS50112"/>
    </source>
</evidence>
<feature type="domain" description="Histidine kinase" evidence="19">
    <location>
        <begin position="716"/>
        <end position="935"/>
    </location>
</feature>
<dbReference type="GO" id="GO:0000155">
    <property type="term" value="F:phosphorelay sensor kinase activity"/>
    <property type="evidence" value="ECO:0007669"/>
    <property type="project" value="InterPro"/>
</dbReference>
<dbReference type="InterPro" id="IPR036641">
    <property type="entry name" value="HPT_dom_sf"/>
</dbReference>
<dbReference type="SMART" id="SM00387">
    <property type="entry name" value="HATPase_c"/>
    <property type="match status" value="1"/>
</dbReference>
<dbReference type="Gene3D" id="3.40.190.10">
    <property type="entry name" value="Periplasmic binding protein-like II"/>
    <property type="match status" value="4"/>
</dbReference>
<evidence type="ECO:0000259" key="20">
    <source>
        <dbReference type="PROSITE" id="PS50110"/>
    </source>
</evidence>
<evidence type="ECO:0000256" key="17">
    <source>
        <dbReference type="PROSITE-ProRule" id="PRU00169"/>
    </source>
</evidence>
<dbReference type="AlphaFoldDB" id="A0AAN0VU09"/>
<evidence type="ECO:0000256" key="5">
    <source>
        <dbReference type="ARBA" id="ARBA00022519"/>
    </source>
</evidence>
<dbReference type="InterPro" id="IPR005467">
    <property type="entry name" value="His_kinase_dom"/>
</dbReference>
<keyword evidence="13" id="KW-1133">Transmembrane helix</keyword>
<evidence type="ECO:0000259" key="23">
    <source>
        <dbReference type="PROSITE" id="PS50894"/>
    </source>
</evidence>
<dbReference type="Pfam" id="PF08448">
    <property type="entry name" value="PAS_4"/>
    <property type="match status" value="1"/>
</dbReference>
<dbReference type="GO" id="GO:0009927">
    <property type="term" value="F:histidine phosphotransfer kinase activity"/>
    <property type="evidence" value="ECO:0007669"/>
    <property type="project" value="TreeGrafter"/>
</dbReference>
<evidence type="ECO:0000256" key="13">
    <source>
        <dbReference type="ARBA" id="ARBA00022989"/>
    </source>
</evidence>
<accession>A0AAN0VU09</accession>
<keyword evidence="5" id="KW-0997">Cell inner membrane</keyword>
<protein>
    <recommendedName>
        <fullName evidence="3">histidine kinase</fullName>
        <ecNumber evidence="3">2.7.13.3</ecNumber>
    </recommendedName>
</protein>
<keyword evidence="15" id="KW-0472">Membrane</keyword>
<dbReference type="PROSITE" id="PS50113">
    <property type="entry name" value="PAC"/>
    <property type="match status" value="1"/>
</dbReference>
<dbReference type="SUPFAM" id="SSF53850">
    <property type="entry name" value="Periplasmic binding protein-like II"/>
    <property type="match status" value="2"/>
</dbReference>
<feature type="domain" description="HPt" evidence="23">
    <location>
        <begin position="1094"/>
        <end position="1188"/>
    </location>
</feature>
<name>A0AAN0VU09_9ENTR</name>
<dbReference type="EC" id="2.7.13.3" evidence="3"/>
<sequence>MLLILCLLLPLSFAAAEDFQLLTRVPPQAVPTLTLTEQQACYLADKKQLVMGIFRYDSPPYGMRNIRNEFEGLSADYAYLIAEQLKLPLRIKQFDTPEEAWRALSQGEIDFIPSVGTLSEDETFATSRPYATERPVIGVDFNDIKALPDDLANTQVAMVRDYLPLDVVRNYYPGAHFRLYDNYQDALSAVAFGQARVYLGNSFSLSRNFLNSLRMVRFSHIPAKGISFALSRQSPELLNLINQALLNVPEEERLEILRNWQPNFANISQSAGELQLTPDEKTWLARHPVVKVALYGGDKAAPLSFIDSNGPLLRGMVSDLLYAVSVRTGLRFDFITVDTTSEILKLVNTADADMFASMTASAERTKQILFTRPYLRSAFALTVASKNKEIKSLPDLRGKTLALVKNSGIEGIIKARYPEIKILPLENETEIMDSVASGKADGAASILLMADYQIKTHYAGKLKVVATLGDQPAWISFGVGRADPELRSILDKVLLSIPPVEIESLANRWRPSDLVVVDSFWSRYRTVLVTGGLVTTAIILLLMGWALTLRREIKRKAALRRQLNDQLAQMQTLVSSMPFPVSLRDREGRLTYCNERYLAETGVVYEQALGKTMVEYPGLRSPEQAAVDHQQMMQAIASDLPIFEDRRYDLWDNPGASIGITVYQWIQPYHNSEGKVVGVIAGWLDISEREALFAELREAKERAEDSNRAKSVFLSTMSHEIRTPMNAIIGMLDMALKKGRNGEQDLQALEVAYDSADSLVGLIGDILDLSRIEGGHLEYHPEPVNLARLVDNLLKVFQGLAMDKNITLSKSLPEPAGETVLADPLRIKQVLSNLLSNAIKFTDQGGVTLTLTQSHDEAGDNIVYCIEVQDSGIGIDPVQQAALFRPFSQADNRRAGTGLGLYISRNICEDMGGSLMLSSEKGTGTRVCATFCLPVVAEPGAAHSRSSQPDAPLPAMHILVVDDNPANRMLLAKQLGWLGQQVSLAEDAYQALHVWQKQPFEVIITDCNMPGMNGYQFTQVIRESEEEQGRERALIIGFTANAMHEVTERCLEAGMDGCLFKPCSINALADMLRGRGGVKNSDAVAAKDEGEEVDRAMEKAMLALMIDTLREDLAHLEGLTPERDRLAIADLVHRMAGSVRIARQNALADDCLALEKACRGEVPVEALAGPLSELNQRLHSYLQRLQDVSSLDELAGTVF</sequence>
<evidence type="ECO:0000256" key="16">
    <source>
        <dbReference type="PROSITE-ProRule" id="PRU00110"/>
    </source>
</evidence>
<keyword evidence="4" id="KW-1003">Cell membrane</keyword>
<dbReference type="InterPro" id="IPR003661">
    <property type="entry name" value="HisK_dim/P_dom"/>
</dbReference>
<dbReference type="CDD" id="cd13707">
    <property type="entry name" value="PBP2_BvgS_D2"/>
    <property type="match status" value="1"/>
</dbReference>
<feature type="chain" id="PRO_5043050599" description="histidine kinase" evidence="18">
    <location>
        <begin position="17"/>
        <end position="1199"/>
    </location>
</feature>
<evidence type="ECO:0000256" key="10">
    <source>
        <dbReference type="ARBA" id="ARBA00022741"/>
    </source>
</evidence>
<dbReference type="EMBL" id="CP009458">
    <property type="protein sequence ID" value="AIR61150.1"/>
    <property type="molecule type" value="Genomic_DNA"/>
</dbReference>
<dbReference type="PROSITE" id="PS50894">
    <property type="entry name" value="HPT"/>
    <property type="match status" value="1"/>
</dbReference>
<feature type="modified residue" description="4-aspartylphosphate" evidence="17">
    <location>
        <position position="1006"/>
    </location>
</feature>
<dbReference type="SUPFAM" id="SSF52172">
    <property type="entry name" value="CheY-like"/>
    <property type="match status" value="1"/>
</dbReference>
<dbReference type="Pfam" id="PF02518">
    <property type="entry name" value="HATPase_c"/>
    <property type="match status" value="1"/>
</dbReference>
<feature type="domain" description="PAS" evidence="21">
    <location>
        <begin position="566"/>
        <end position="639"/>
    </location>
</feature>
<evidence type="ECO:0000256" key="9">
    <source>
        <dbReference type="ARBA" id="ARBA00022729"/>
    </source>
</evidence>
<dbReference type="CDD" id="cd00130">
    <property type="entry name" value="PAS"/>
    <property type="match status" value="1"/>
</dbReference>
<dbReference type="InterPro" id="IPR000700">
    <property type="entry name" value="PAS-assoc_C"/>
</dbReference>
<dbReference type="InterPro" id="IPR001789">
    <property type="entry name" value="Sig_transdc_resp-reg_receiver"/>
</dbReference>
<feature type="signal peptide" evidence="18">
    <location>
        <begin position="1"/>
        <end position="16"/>
    </location>
</feature>
<evidence type="ECO:0000313" key="25">
    <source>
        <dbReference type="Proteomes" id="UP000029516"/>
    </source>
</evidence>
<keyword evidence="6 17" id="KW-0597">Phosphoprotein</keyword>
<reference evidence="24 25" key="1">
    <citation type="submission" date="2014-09" db="EMBL/GenBank/DDBJ databases">
        <authorList>
            <person name="Chan K.-G."/>
        </authorList>
    </citation>
    <scope>NUCLEOTIDE SEQUENCE [LARGE SCALE GENOMIC DNA]</scope>
    <source>
        <strain evidence="24 25">M006</strain>
    </source>
</reference>
<dbReference type="SUPFAM" id="SSF47226">
    <property type="entry name" value="Histidine-containing phosphotransfer domain, HPT domain"/>
    <property type="match status" value="1"/>
</dbReference>
<dbReference type="InterPro" id="IPR036890">
    <property type="entry name" value="HATPase_C_sf"/>
</dbReference>
<proteinExistence type="predicted"/>
<dbReference type="GO" id="GO:0005886">
    <property type="term" value="C:plasma membrane"/>
    <property type="evidence" value="ECO:0007669"/>
    <property type="project" value="UniProtKB-SubCell"/>
</dbReference>
<dbReference type="Proteomes" id="UP000029516">
    <property type="component" value="Chromosome"/>
</dbReference>
<dbReference type="SUPFAM" id="SSF47384">
    <property type="entry name" value="Homodimeric domain of signal transducing histidine kinase"/>
    <property type="match status" value="1"/>
</dbReference>
<evidence type="ECO:0000256" key="6">
    <source>
        <dbReference type="ARBA" id="ARBA00022553"/>
    </source>
</evidence>
<evidence type="ECO:0000313" key="24">
    <source>
        <dbReference type="EMBL" id="AIR61150.1"/>
    </source>
</evidence>
<evidence type="ECO:0000259" key="22">
    <source>
        <dbReference type="PROSITE" id="PS50113"/>
    </source>
</evidence>
<evidence type="ECO:0000256" key="3">
    <source>
        <dbReference type="ARBA" id="ARBA00012438"/>
    </source>
</evidence>
<evidence type="ECO:0000256" key="4">
    <source>
        <dbReference type="ARBA" id="ARBA00022475"/>
    </source>
</evidence>
<comment type="catalytic activity">
    <reaction evidence="1">
        <text>ATP + protein L-histidine = ADP + protein N-phospho-L-histidine.</text>
        <dbReference type="EC" id="2.7.13.3"/>
    </reaction>
</comment>
<organism evidence="24 25">
    <name type="scientific">Cedecea neteri</name>
    <dbReference type="NCBI Taxonomy" id="158822"/>
    <lineage>
        <taxon>Bacteria</taxon>
        <taxon>Pseudomonadati</taxon>
        <taxon>Pseudomonadota</taxon>
        <taxon>Gammaproteobacteria</taxon>
        <taxon>Enterobacterales</taxon>
        <taxon>Enterobacteriaceae</taxon>
        <taxon>Cedecea</taxon>
    </lineage>
</organism>
<dbReference type="PANTHER" id="PTHR43047:SF72">
    <property type="entry name" value="OSMOSENSING HISTIDINE PROTEIN KINASE SLN1"/>
    <property type="match status" value="1"/>
</dbReference>
<dbReference type="InterPro" id="IPR049870">
    <property type="entry name" value="BvgS-like_periplasmic1"/>
</dbReference>
<dbReference type="InterPro" id="IPR013656">
    <property type="entry name" value="PAS_4"/>
</dbReference>
<dbReference type="Pfam" id="PF00072">
    <property type="entry name" value="Response_reg"/>
    <property type="match status" value="1"/>
</dbReference>
<feature type="domain" description="PAC" evidence="22">
    <location>
        <begin position="644"/>
        <end position="698"/>
    </location>
</feature>
<dbReference type="SMART" id="SM00062">
    <property type="entry name" value="PBPb"/>
    <property type="match status" value="2"/>
</dbReference>
<dbReference type="Gene3D" id="1.20.120.160">
    <property type="entry name" value="HPT domain"/>
    <property type="match status" value="1"/>
</dbReference>
<dbReference type="InterPro" id="IPR004358">
    <property type="entry name" value="Sig_transdc_His_kin-like_C"/>
</dbReference>
<evidence type="ECO:0000259" key="19">
    <source>
        <dbReference type="PROSITE" id="PS50109"/>
    </source>
</evidence>
<evidence type="ECO:0000256" key="14">
    <source>
        <dbReference type="ARBA" id="ARBA00023012"/>
    </source>
</evidence>
<dbReference type="SMART" id="SM00448">
    <property type="entry name" value="REC"/>
    <property type="match status" value="1"/>
</dbReference>
<dbReference type="CDD" id="cd13705">
    <property type="entry name" value="PBP2_BvgS_D1"/>
    <property type="match status" value="1"/>
</dbReference>
<dbReference type="Pfam" id="PF00512">
    <property type="entry name" value="HisKA"/>
    <property type="match status" value="1"/>
</dbReference>
<dbReference type="PRINTS" id="PR00344">
    <property type="entry name" value="BCTRLSENSOR"/>
</dbReference>
<dbReference type="InterPro" id="IPR003594">
    <property type="entry name" value="HATPase_dom"/>
</dbReference>
<evidence type="ECO:0000256" key="2">
    <source>
        <dbReference type="ARBA" id="ARBA00004429"/>
    </source>
</evidence>
<dbReference type="Gene3D" id="3.30.565.10">
    <property type="entry name" value="Histidine kinase-like ATPase, C-terminal domain"/>
    <property type="match status" value="1"/>
</dbReference>
<dbReference type="Gene3D" id="3.30.450.20">
    <property type="entry name" value="PAS domain"/>
    <property type="match status" value="1"/>
</dbReference>
<dbReference type="PANTHER" id="PTHR43047">
    <property type="entry name" value="TWO-COMPONENT HISTIDINE PROTEIN KINASE"/>
    <property type="match status" value="1"/>
</dbReference>
<dbReference type="CDD" id="cd17546">
    <property type="entry name" value="REC_hyHK_CKI1_RcsC-like"/>
    <property type="match status" value="1"/>
</dbReference>
<evidence type="ECO:0000256" key="1">
    <source>
        <dbReference type="ARBA" id="ARBA00000085"/>
    </source>
</evidence>